<dbReference type="Proteomes" id="UP000220840">
    <property type="component" value="Unassembled WGS sequence"/>
</dbReference>
<feature type="transmembrane region" description="Helical" evidence="9">
    <location>
        <begin position="341"/>
        <end position="359"/>
    </location>
</feature>
<evidence type="ECO:0000256" key="5">
    <source>
        <dbReference type="ARBA" id="ARBA00022692"/>
    </source>
</evidence>
<comment type="function">
    <text evidence="8">The phosphoenolpyruvate-dependent sugar phosphotransferase system (PTS), a major carbohydrate active -transport system, catalyzes the phosphorylation of incoming sugar substrates concomitant with their translocation across the cell membrane.</text>
</comment>
<dbReference type="PANTHER" id="PTHR33989">
    <property type="match status" value="1"/>
</dbReference>
<organism evidence="11 12">
    <name type="scientific">Clostridium neonatale</name>
    <dbReference type="NCBI Taxonomy" id="137838"/>
    <lineage>
        <taxon>Bacteria</taxon>
        <taxon>Bacillati</taxon>
        <taxon>Bacillota</taxon>
        <taxon>Clostridia</taxon>
        <taxon>Eubacteriales</taxon>
        <taxon>Clostridiaceae</taxon>
        <taxon>Clostridium</taxon>
    </lineage>
</organism>
<evidence type="ECO:0000313" key="11">
    <source>
        <dbReference type="EMBL" id="PEG28883.1"/>
    </source>
</evidence>
<dbReference type="InterPro" id="IPR003352">
    <property type="entry name" value="PTS_EIIC"/>
</dbReference>
<evidence type="ECO:0000313" key="12">
    <source>
        <dbReference type="Proteomes" id="UP000220840"/>
    </source>
</evidence>
<dbReference type="GO" id="GO:0008982">
    <property type="term" value="F:protein-N(PI)-phosphohistidine-sugar phosphotransferase activity"/>
    <property type="evidence" value="ECO:0007669"/>
    <property type="project" value="UniProtKB-UniRule"/>
</dbReference>
<dbReference type="InterPro" id="IPR004796">
    <property type="entry name" value="PTS_IIC_cello"/>
</dbReference>
<dbReference type="STRING" id="137838.GCA_001458595_00058"/>
<feature type="transmembrane region" description="Helical" evidence="9">
    <location>
        <begin position="175"/>
        <end position="195"/>
    </location>
</feature>
<comment type="subcellular location">
    <subcellularLocation>
        <location evidence="1">Cell membrane</location>
        <topology evidence="1">Multi-pass membrane protein</topology>
    </subcellularLocation>
</comment>
<feature type="transmembrane region" description="Helical" evidence="9">
    <location>
        <begin position="21"/>
        <end position="48"/>
    </location>
</feature>
<evidence type="ECO:0000256" key="2">
    <source>
        <dbReference type="ARBA" id="ARBA00022448"/>
    </source>
</evidence>
<dbReference type="InterPro" id="IPR004501">
    <property type="entry name" value="PTS_EIIC_3"/>
</dbReference>
<proteinExistence type="predicted"/>
<feature type="transmembrane region" description="Helical" evidence="9">
    <location>
        <begin position="98"/>
        <end position="117"/>
    </location>
</feature>
<evidence type="ECO:0000256" key="1">
    <source>
        <dbReference type="ARBA" id="ARBA00004651"/>
    </source>
</evidence>
<keyword evidence="7 8" id="KW-0472">Membrane</keyword>
<protein>
    <recommendedName>
        <fullName evidence="8">Permease IIC component</fullName>
    </recommendedName>
</protein>
<feature type="domain" description="PTS EIIC type-3" evidence="10">
    <location>
        <begin position="5"/>
        <end position="409"/>
    </location>
</feature>
<dbReference type="RefSeq" id="WP_058293083.1">
    <property type="nucleotide sequence ID" value="NZ_CAMRXG010000028.1"/>
</dbReference>
<feature type="transmembrane region" description="Helical" evidence="9">
    <location>
        <begin position="129"/>
        <end position="154"/>
    </location>
</feature>
<feature type="transmembrane region" description="Helical" evidence="9">
    <location>
        <begin position="392"/>
        <end position="410"/>
    </location>
</feature>
<keyword evidence="4 8" id="KW-0762">Sugar transport</keyword>
<evidence type="ECO:0000259" key="10">
    <source>
        <dbReference type="PROSITE" id="PS51105"/>
    </source>
</evidence>
<dbReference type="AlphaFoldDB" id="A0A2A7MBS7"/>
<dbReference type="PIRSF" id="PIRSF006351">
    <property type="entry name" value="PTS_EIIC-Cellobiose"/>
    <property type="match status" value="1"/>
</dbReference>
<evidence type="ECO:0000256" key="7">
    <source>
        <dbReference type="ARBA" id="ARBA00023136"/>
    </source>
</evidence>
<dbReference type="PANTHER" id="PTHR33989:SF4">
    <property type="entry name" value="PTS SYSTEM N,N'-DIACETYLCHITOBIOSE-SPECIFIC EIIC COMPONENT"/>
    <property type="match status" value="1"/>
</dbReference>
<reference evidence="11 12" key="1">
    <citation type="submission" date="2017-10" db="EMBL/GenBank/DDBJ databases">
        <title>Effective Description of Clostridium neonatale sp. nov. linked to necrotizing enterocolitis in neonates and a clarification of species assignable to the genus Clostridium (Prazmowski 1880) emend. Lawson and Rainey 2016.</title>
        <authorList>
            <person name="Bernard K."/>
            <person name="Burdz T."/>
            <person name="Wiebe D."/>
            <person name="Balcewich B."/>
            <person name="Alfa M."/>
            <person name="Bernier A.-M."/>
        </authorList>
    </citation>
    <scope>NUCLEOTIDE SEQUENCE [LARGE SCALE GENOMIC DNA]</scope>
    <source>
        <strain evidence="11 12">LCDC99A005</strain>
    </source>
</reference>
<dbReference type="GO" id="GO:1901264">
    <property type="term" value="P:carbohydrate derivative transport"/>
    <property type="evidence" value="ECO:0007669"/>
    <property type="project" value="TreeGrafter"/>
</dbReference>
<evidence type="ECO:0000256" key="8">
    <source>
        <dbReference type="PIRNR" id="PIRNR006351"/>
    </source>
</evidence>
<comment type="caution">
    <text evidence="11">The sequence shown here is derived from an EMBL/GenBank/DDBJ whole genome shotgun (WGS) entry which is preliminary data.</text>
</comment>
<feature type="transmembrane region" description="Helical" evidence="9">
    <location>
        <begin position="215"/>
        <end position="238"/>
    </location>
</feature>
<accession>A0A2A7MBS7</accession>
<keyword evidence="3 8" id="KW-1003">Cell membrane</keyword>
<dbReference type="NCBIfam" id="TIGR00410">
    <property type="entry name" value="lacE"/>
    <property type="match status" value="1"/>
</dbReference>
<evidence type="ECO:0000256" key="6">
    <source>
        <dbReference type="ARBA" id="ARBA00022989"/>
    </source>
</evidence>
<keyword evidence="12" id="KW-1185">Reference proteome</keyword>
<gene>
    <name evidence="11" type="ORF">CQ394_20700</name>
</gene>
<feature type="transmembrane region" description="Helical" evidence="9">
    <location>
        <begin position="282"/>
        <end position="303"/>
    </location>
</feature>
<evidence type="ECO:0000256" key="4">
    <source>
        <dbReference type="ARBA" id="ARBA00022597"/>
    </source>
</evidence>
<dbReference type="InterPro" id="IPR051088">
    <property type="entry name" value="PTS_Sugar-EIIC/EIIB"/>
</dbReference>
<dbReference type="EMBL" id="PDCJ01000007">
    <property type="protein sequence ID" value="PEG28883.1"/>
    <property type="molecule type" value="Genomic_DNA"/>
</dbReference>
<keyword evidence="5 9" id="KW-0812">Transmembrane</keyword>
<dbReference type="PROSITE" id="PS51105">
    <property type="entry name" value="PTS_EIIC_TYPE_3"/>
    <property type="match status" value="1"/>
</dbReference>
<name>A0A2A7MBS7_9CLOT</name>
<feature type="transmembrane region" description="Helical" evidence="9">
    <location>
        <begin position="68"/>
        <end position="86"/>
    </location>
</feature>
<keyword evidence="6 9" id="KW-1133">Transmembrane helix</keyword>
<feature type="transmembrane region" description="Helical" evidence="9">
    <location>
        <begin position="366"/>
        <end position="386"/>
    </location>
</feature>
<dbReference type="GO" id="GO:0009401">
    <property type="term" value="P:phosphoenolpyruvate-dependent sugar phosphotransferase system"/>
    <property type="evidence" value="ECO:0007669"/>
    <property type="project" value="InterPro"/>
</dbReference>
<evidence type="ECO:0000256" key="9">
    <source>
        <dbReference type="SAM" id="Phobius"/>
    </source>
</evidence>
<dbReference type="GO" id="GO:0005886">
    <property type="term" value="C:plasma membrane"/>
    <property type="evidence" value="ECO:0007669"/>
    <property type="project" value="UniProtKB-SubCell"/>
</dbReference>
<dbReference type="OrthoDB" id="1641940at2"/>
<sequence>MKEFFQNKMVPTMAKISNLKYLIVLRDAFMMAFPATIFGSFSVVLMNLPFAPEGFTNLMSSIFGNGNNATMAIMSIFVCLGIGINLAKQDGYDDEAHFIGITSLVGFLLVTPTTRVLESGEVVDGIFNISNLGASGMFVGMIVAFISAELHCFVKRKGWKISMPEMVPETVAKSFSALIPMLFSLTIVTLMNYVITTVCGDDLHSLIFTWLQAPLLGIGGSFGALMVTQFLIQFLWFFGIHGHNVVNPMITPILQTLGLQNLEAYTAGLERTNIFTMQFQEIFTVSLGGSGMTLIVVLMMIFFMKSKTLKSLGKLAIGPGAFNVNEPVIFGLPIVLNSLAFIPWVFGTMISAAIAYFAMKLGIVPLTTGVAIPWTTPIFISGMMATNSIMGGVLQLVQALIVGVIWFPFLKMMDKKYLDNDDI</sequence>
<keyword evidence="2 8" id="KW-0813">Transport</keyword>
<dbReference type="Pfam" id="PF02378">
    <property type="entry name" value="PTS_EIIC"/>
    <property type="match status" value="1"/>
</dbReference>
<evidence type="ECO:0000256" key="3">
    <source>
        <dbReference type="ARBA" id="ARBA00022475"/>
    </source>
</evidence>